<dbReference type="RefSeq" id="XP_062633406.1">
    <property type="nucleotide sequence ID" value="XM_062784873.1"/>
</dbReference>
<protein>
    <submittedName>
        <fullName evidence="3">Uncharacterized protein</fullName>
    </submittedName>
</protein>
<dbReference type="Proteomes" id="UP001302676">
    <property type="component" value="Unassembled WGS sequence"/>
</dbReference>
<gene>
    <name evidence="3" type="ORF">C8A04DRAFT_40239</name>
</gene>
<comment type="caution">
    <text evidence="3">The sequence shown here is derived from an EMBL/GenBank/DDBJ whole genome shotgun (WGS) entry which is preliminary data.</text>
</comment>
<sequence>MPNRRVRRGRAAQQCFWRSFDATQRATLLRATRSDGVVLRHPTDTSPDNMCEMVPECNLRDMAESGPDFFLDLLKHRATTTLFQQYFNGPDGGPGDHAVIIKILRTRNLLHGLRYHTCFTLFSLGGFILGRQLGITQLLIMLISGILDQGSKTRAKNEPPAIPDKGASAALAKLTITDEDQSSPPEIVLADLITSTREHKETLDELLNLVCTEPVVLAHAVDTRFFTQPELLPDEKGVWLPFFTDRYISGIILETIHIAVQHVAIWDYLCQLLELFDKRATNDELYHSILLQELASLCDLEFTRAQGLSRRHLQAGSGKRFSKRQPDRHDKAGNALVSMNCNMKKLAKTDTQLFYMMRLCSPETTPRKLAISKEVEGLGELIIITSFIQDLRSVASLPPLSAKRGRLFLSRLQDLNIEVSQLKGQIDLLEFAAPIRNLLEPGMSEAALKKLDQFVIDKLGTKIGFLYEDMVLESLAALEKQYQVAKAKLDEQRAKAATQHREPQMMDWEPTAAPPPQEERIKQRKQKEKTRPAHSSVYDITNPQPPTLDNTKSTSQTPSPEPIPVSSSTAAVFSTFFDRSQSRGSVEWSAFVAAMADLGFSVTPRFGSVYTFTPPALSKQASKLGSDVKRPLTLHRPHQSRIEGYSLLIFSRRLKRVYGWGEGTFVVA</sequence>
<evidence type="ECO:0000313" key="4">
    <source>
        <dbReference type="Proteomes" id="UP001302676"/>
    </source>
</evidence>
<feature type="compositionally biased region" description="Basic and acidic residues" evidence="1">
    <location>
        <begin position="493"/>
        <end position="504"/>
    </location>
</feature>
<dbReference type="PANTHER" id="PTHR40788:SF1">
    <property type="entry name" value="IPA PROTEIN"/>
    <property type="match status" value="1"/>
</dbReference>
<keyword evidence="2" id="KW-0472">Membrane</keyword>
<feature type="compositionally biased region" description="Polar residues" evidence="1">
    <location>
        <begin position="538"/>
        <end position="558"/>
    </location>
</feature>
<dbReference type="AlphaFoldDB" id="A0AAN6UW24"/>
<dbReference type="EMBL" id="MU853642">
    <property type="protein sequence ID" value="KAK4140035.1"/>
    <property type="molecule type" value="Genomic_DNA"/>
</dbReference>
<keyword evidence="2" id="KW-1133">Transmembrane helix</keyword>
<evidence type="ECO:0000313" key="3">
    <source>
        <dbReference type="EMBL" id="KAK4140035.1"/>
    </source>
</evidence>
<evidence type="ECO:0000256" key="2">
    <source>
        <dbReference type="SAM" id="Phobius"/>
    </source>
</evidence>
<keyword evidence="4" id="KW-1185">Reference proteome</keyword>
<reference evidence="3" key="2">
    <citation type="submission" date="2023-05" db="EMBL/GenBank/DDBJ databases">
        <authorList>
            <consortium name="Lawrence Berkeley National Laboratory"/>
            <person name="Steindorff A."/>
            <person name="Hensen N."/>
            <person name="Bonometti L."/>
            <person name="Westerberg I."/>
            <person name="Brannstrom I.O."/>
            <person name="Guillou S."/>
            <person name="Cros-Aarteil S."/>
            <person name="Calhoun S."/>
            <person name="Haridas S."/>
            <person name="Kuo A."/>
            <person name="Mondo S."/>
            <person name="Pangilinan J."/>
            <person name="Riley R."/>
            <person name="Labutti K."/>
            <person name="Andreopoulos B."/>
            <person name="Lipzen A."/>
            <person name="Chen C."/>
            <person name="Yanf M."/>
            <person name="Daum C."/>
            <person name="Ng V."/>
            <person name="Clum A."/>
            <person name="Ohm R."/>
            <person name="Martin F."/>
            <person name="Silar P."/>
            <person name="Natvig D."/>
            <person name="Lalanne C."/>
            <person name="Gautier V."/>
            <person name="Ament-Velasquez S.L."/>
            <person name="Kruys A."/>
            <person name="Hutchinson M.I."/>
            <person name="Powell A.J."/>
            <person name="Barry K."/>
            <person name="Miller A.N."/>
            <person name="Grigoriev I.V."/>
            <person name="Debuchy R."/>
            <person name="Gladieux P."/>
            <person name="Thoren M.H."/>
            <person name="Johannesson H."/>
        </authorList>
    </citation>
    <scope>NUCLEOTIDE SEQUENCE</scope>
    <source>
        <strain evidence="3">CBS 141.50</strain>
    </source>
</reference>
<feature type="region of interest" description="Disordered" evidence="1">
    <location>
        <begin position="493"/>
        <end position="566"/>
    </location>
</feature>
<reference evidence="3" key="1">
    <citation type="journal article" date="2023" name="Mol. Phylogenet. Evol.">
        <title>Genome-scale phylogeny and comparative genomics of the fungal order Sordariales.</title>
        <authorList>
            <person name="Hensen N."/>
            <person name="Bonometti L."/>
            <person name="Westerberg I."/>
            <person name="Brannstrom I.O."/>
            <person name="Guillou S."/>
            <person name="Cros-Aarteil S."/>
            <person name="Calhoun S."/>
            <person name="Haridas S."/>
            <person name="Kuo A."/>
            <person name="Mondo S."/>
            <person name="Pangilinan J."/>
            <person name="Riley R."/>
            <person name="LaButti K."/>
            <person name="Andreopoulos B."/>
            <person name="Lipzen A."/>
            <person name="Chen C."/>
            <person name="Yan M."/>
            <person name="Daum C."/>
            <person name="Ng V."/>
            <person name="Clum A."/>
            <person name="Steindorff A."/>
            <person name="Ohm R.A."/>
            <person name="Martin F."/>
            <person name="Silar P."/>
            <person name="Natvig D.O."/>
            <person name="Lalanne C."/>
            <person name="Gautier V."/>
            <person name="Ament-Velasquez S.L."/>
            <person name="Kruys A."/>
            <person name="Hutchinson M.I."/>
            <person name="Powell A.J."/>
            <person name="Barry K."/>
            <person name="Miller A.N."/>
            <person name="Grigoriev I.V."/>
            <person name="Debuchy R."/>
            <person name="Gladieux P."/>
            <person name="Hiltunen Thoren M."/>
            <person name="Johannesson H."/>
        </authorList>
    </citation>
    <scope>NUCLEOTIDE SEQUENCE</scope>
    <source>
        <strain evidence="3">CBS 141.50</strain>
    </source>
</reference>
<dbReference type="PANTHER" id="PTHR40788">
    <property type="entry name" value="CLR5 DOMAIN-CONTAINING PROTEIN-RELATED"/>
    <property type="match status" value="1"/>
</dbReference>
<keyword evidence="2" id="KW-0812">Transmembrane</keyword>
<proteinExistence type="predicted"/>
<organism evidence="3 4">
    <name type="scientific">Dichotomopilus funicola</name>
    <dbReference type="NCBI Taxonomy" id="1934379"/>
    <lineage>
        <taxon>Eukaryota</taxon>
        <taxon>Fungi</taxon>
        <taxon>Dikarya</taxon>
        <taxon>Ascomycota</taxon>
        <taxon>Pezizomycotina</taxon>
        <taxon>Sordariomycetes</taxon>
        <taxon>Sordariomycetidae</taxon>
        <taxon>Sordariales</taxon>
        <taxon>Chaetomiaceae</taxon>
        <taxon>Dichotomopilus</taxon>
    </lineage>
</organism>
<evidence type="ECO:0000256" key="1">
    <source>
        <dbReference type="SAM" id="MobiDB-lite"/>
    </source>
</evidence>
<accession>A0AAN6UW24</accession>
<dbReference type="GeneID" id="87821486"/>
<feature type="transmembrane region" description="Helical" evidence="2">
    <location>
        <begin position="112"/>
        <end position="130"/>
    </location>
</feature>
<name>A0AAN6UW24_9PEZI</name>